<dbReference type="RefSeq" id="WP_009282940.1">
    <property type="nucleotide sequence ID" value="NZ_CAIT01000006.1"/>
</dbReference>
<dbReference type="STRING" id="1185876.BN8_03522"/>
<keyword evidence="1" id="KW-0732">Signal</keyword>
<feature type="chain" id="PRO_5003659007" description="DUF4292 domain-containing protein" evidence="1">
    <location>
        <begin position="21"/>
        <end position="239"/>
    </location>
</feature>
<dbReference type="EMBL" id="CAIT01000006">
    <property type="protein sequence ID" value="CCH54360.1"/>
    <property type="molecule type" value="Genomic_DNA"/>
</dbReference>
<feature type="signal peptide" evidence="1">
    <location>
        <begin position="1"/>
        <end position="20"/>
    </location>
</feature>
<dbReference type="Proteomes" id="UP000009309">
    <property type="component" value="Unassembled WGS sequence"/>
</dbReference>
<comment type="caution">
    <text evidence="2">The sequence shown here is derived from an EMBL/GenBank/DDBJ whole genome shotgun (WGS) entry which is preliminary data.</text>
</comment>
<dbReference type="eggNOG" id="COG2834">
    <property type="taxonomic scope" value="Bacteria"/>
</dbReference>
<dbReference type="Gene3D" id="2.50.20.10">
    <property type="entry name" value="Lipoprotein localisation LolA/LolB/LppX"/>
    <property type="match status" value="1"/>
</dbReference>
<dbReference type="Pfam" id="PF14125">
    <property type="entry name" value="DUF4292"/>
    <property type="match status" value="1"/>
</dbReference>
<sequence length="239" mass="25797">MKKQLIALFAFVAIPAAAFAQTADDVLTKHIAALGGQDKINAVKTAQYEQTMSVMGQELTAKTAVVVGKSSRSDLSIMGQQITNVVDGDKGWAVNPMMGGTTPKEMTPEEVKLSKANSQILGTQLAYLKQNKYPYELVGKEKRNEKDVFNIKVSQPEGTYNYYIDANTYQLLGSKALINAQGQQAEAVATYSDFKQVDGLTVPFTAEISSANLPAPVVAKMTKLTLNAPIDPAIFAMPK</sequence>
<dbReference type="AlphaFoldDB" id="I2GKD5"/>
<evidence type="ECO:0008006" key="4">
    <source>
        <dbReference type="Google" id="ProtNLM"/>
    </source>
</evidence>
<name>I2GKD5_9BACT</name>
<keyword evidence="3" id="KW-1185">Reference proteome</keyword>
<proteinExistence type="predicted"/>
<gene>
    <name evidence="2" type="ORF">BN8_03522</name>
</gene>
<evidence type="ECO:0000313" key="2">
    <source>
        <dbReference type="EMBL" id="CCH54360.1"/>
    </source>
</evidence>
<protein>
    <recommendedName>
        <fullName evidence="4">DUF4292 domain-containing protein</fullName>
    </recommendedName>
</protein>
<evidence type="ECO:0000256" key="1">
    <source>
        <dbReference type="SAM" id="SignalP"/>
    </source>
</evidence>
<dbReference type="OrthoDB" id="128937at2"/>
<dbReference type="InterPro" id="IPR025634">
    <property type="entry name" value="DUF4292"/>
</dbReference>
<accession>I2GKD5</accession>
<organism evidence="2 3">
    <name type="scientific">Fibrisoma limi BUZ 3</name>
    <dbReference type="NCBI Taxonomy" id="1185876"/>
    <lineage>
        <taxon>Bacteria</taxon>
        <taxon>Pseudomonadati</taxon>
        <taxon>Bacteroidota</taxon>
        <taxon>Cytophagia</taxon>
        <taxon>Cytophagales</taxon>
        <taxon>Spirosomataceae</taxon>
        <taxon>Fibrisoma</taxon>
    </lineage>
</organism>
<reference evidence="2 3" key="1">
    <citation type="journal article" date="2012" name="J. Bacteriol.">
        <title>Genome Sequence of the Filamentous Bacterium Fibrisoma limi BUZ 3T.</title>
        <authorList>
            <person name="Filippini M."/>
            <person name="Qi W."/>
            <person name="Jaenicke S."/>
            <person name="Goesmann A."/>
            <person name="Smits T.H."/>
            <person name="Bagheri H.C."/>
        </authorList>
    </citation>
    <scope>NUCLEOTIDE SEQUENCE [LARGE SCALE GENOMIC DNA]</scope>
    <source>
        <strain evidence="3">BUZ 3T</strain>
    </source>
</reference>
<evidence type="ECO:0000313" key="3">
    <source>
        <dbReference type="Proteomes" id="UP000009309"/>
    </source>
</evidence>